<evidence type="ECO:0000313" key="4">
    <source>
        <dbReference type="Proteomes" id="UP000624701"/>
    </source>
</evidence>
<evidence type="ECO:0000259" key="2">
    <source>
        <dbReference type="Pfam" id="PF06580"/>
    </source>
</evidence>
<sequence length="331" mass="38817">MFFLFVEKSVEIESINGEEITKVIYNKKSTKSTLLSILFKIIFYYINVYLLSKIFDAKRHFKYILSLVGVILLFLIIDYFRVLYLYGVDKFVSYSILTNIWQYLFFGSLSFVHIIVLRWQKEEALKQKLKEDKLAAELQLLKSQINPHFLFNALNNLLSISEKHEQTEVSSGISQLSELLRFLIRDTSDNTILLEKEVAFIKNYIELNRLRFDEKDIIEIKFQTSDNYNDIEVAPSLLIPFVENAFKHGIDIYNPSFVHISLDIFDNQVINFKCSNSISKTKQNDLNSKRSGIGLQNVKQRLAILYPDTHDLNINKEDDRFFVELKLYLNA</sequence>
<keyword evidence="1" id="KW-0472">Membrane</keyword>
<dbReference type="PANTHER" id="PTHR34220">
    <property type="entry name" value="SENSOR HISTIDINE KINASE YPDA"/>
    <property type="match status" value="1"/>
</dbReference>
<name>A0ABQ2BWY5_9FLAO</name>
<dbReference type="EMBL" id="BMDQ01000001">
    <property type="protein sequence ID" value="GGI56961.1"/>
    <property type="molecule type" value="Genomic_DNA"/>
</dbReference>
<reference evidence="4" key="1">
    <citation type="journal article" date="2019" name="Int. J. Syst. Evol. Microbiol.">
        <title>The Global Catalogue of Microorganisms (GCM) 10K type strain sequencing project: providing services to taxonomists for standard genome sequencing and annotation.</title>
        <authorList>
            <consortium name="The Broad Institute Genomics Platform"/>
            <consortium name="The Broad Institute Genome Sequencing Center for Infectious Disease"/>
            <person name="Wu L."/>
            <person name="Ma J."/>
        </authorList>
    </citation>
    <scope>NUCLEOTIDE SEQUENCE [LARGE SCALE GENOMIC DNA]</scope>
    <source>
        <strain evidence="4">CCM 8681</strain>
    </source>
</reference>
<evidence type="ECO:0000313" key="3">
    <source>
        <dbReference type="EMBL" id="GGI56961.1"/>
    </source>
</evidence>
<feature type="transmembrane region" description="Helical" evidence="1">
    <location>
        <begin position="63"/>
        <end position="80"/>
    </location>
</feature>
<feature type="domain" description="Signal transduction histidine kinase internal region" evidence="2">
    <location>
        <begin position="136"/>
        <end position="215"/>
    </location>
</feature>
<dbReference type="InterPro" id="IPR010559">
    <property type="entry name" value="Sig_transdc_His_kin_internal"/>
</dbReference>
<organism evidence="3 4">
    <name type="scientific">Winogradskyella haliclonae</name>
    <dbReference type="NCBI Taxonomy" id="2048558"/>
    <lineage>
        <taxon>Bacteria</taxon>
        <taxon>Pseudomonadati</taxon>
        <taxon>Bacteroidota</taxon>
        <taxon>Flavobacteriia</taxon>
        <taxon>Flavobacteriales</taxon>
        <taxon>Flavobacteriaceae</taxon>
        <taxon>Winogradskyella</taxon>
    </lineage>
</organism>
<feature type="transmembrane region" description="Helical" evidence="1">
    <location>
        <begin position="100"/>
        <end position="119"/>
    </location>
</feature>
<keyword evidence="4" id="KW-1185">Reference proteome</keyword>
<protein>
    <recommendedName>
        <fullName evidence="2">Signal transduction histidine kinase internal region domain-containing protein</fullName>
    </recommendedName>
</protein>
<accession>A0ABQ2BWY5</accession>
<keyword evidence="1" id="KW-1133">Transmembrane helix</keyword>
<gene>
    <name evidence="3" type="ORF">GCM10011444_12700</name>
</gene>
<dbReference type="InterPro" id="IPR050640">
    <property type="entry name" value="Bact_2-comp_sensor_kinase"/>
</dbReference>
<dbReference type="PANTHER" id="PTHR34220:SF7">
    <property type="entry name" value="SENSOR HISTIDINE KINASE YPDA"/>
    <property type="match status" value="1"/>
</dbReference>
<dbReference type="Pfam" id="PF06580">
    <property type="entry name" value="His_kinase"/>
    <property type="match status" value="1"/>
</dbReference>
<comment type="caution">
    <text evidence="3">The sequence shown here is derived from an EMBL/GenBank/DDBJ whole genome shotgun (WGS) entry which is preliminary data.</text>
</comment>
<dbReference type="Proteomes" id="UP000624701">
    <property type="component" value="Unassembled WGS sequence"/>
</dbReference>
<evidence type="ECO:0000256" key="1">
    <source>
        <dbReference type="SAM" id="Phobius"/>
    </source>
</evidence>
<proteinExistence type="predicted"/>
<keyword evidence="1" id="KW-0812">Transmembrane</keyword>
<feature type="transmembrane region" description="Helical" evidence="1">
    <location>
        <begin position="33"/>
        <end position="51"/>
    </location>
</feature>